<dbReference type="OrthoDB" id="414028at2759"/>
<dbReference type="VEuPathDB" id="CryptoDB:Vbra_5967"/>
<proteinExistence type="predicted"/>
<dbReference type="InParanoid" id="A0A0G4FUD6"/>
<name>A0A0G4FUD6_VITBC</name>
<protein>
    <submittedName>
        <fullName evidence="2">Uncharacterized protein</fullName>
    </submittedName>
</protein>
<organism evidence="2 3">
    <name type="scientific">Vitrella brassicaformis (strain CCMP3155)</name>
    <dbReference type="NCBI Taxonomy" id="1169540"/>
    <lineage>
        <taxon>Eukaryota</taxon>
        <taxon>Sar</taxon>
        <taxon>Alveolata</taxon>
        <taxon>Colpodellida</taxon>
        <taxon>Vitrellaceae</taxon>
        <taxon>Vitrella</taxon>
    </lineage>
</organism>
<feature type="transmembrane region" description="Helical" evidence="1">
    <location>
        <begin position="130"/>
        <end position="148"/>
    </location>
</feature>
<evidence type="ECO:0000313" key="2">
    <source>
        <dbReference type="EMBL" id="CEM18537.1"/>
    </source>
</evidence>
<keyword evidence="1" id="KW-0812">Transmembrane</keyword>
<accession>A0A0G4FUD6</accession>
<dbReference type="OMA" id="MNGGWAS"/>
<feature type="transmembrane region" description="Helical" evidence="1">
    <location>
        <begin position="294"/>
        <end position="317"/>
    </location>
</feature>
<feature type="transmembrane region" description="Helical" evidence="1">
    <location>
        <begin position="338"/>
        <end position="360"/>
    </location>
</feature>
<feature type="transmembrane region" description="Helical" evidence="1">
    <location>
        <begin position="99"/>
        <end position="118"/>
    </location>
</feature>
<dbReference type="EMBL" id="CDMY01000502">
    <property type="protein sequence ID" value="CEM18537.1"/>
    <property type="molecule type" value="Genomic_DNA"/>
</dbReference>
<keyword evidence="3" id="KW-1185">Reference proteome</keyword>
<dbReference type="Proteomes" id="UP000041254">
    <property type="component" value="Unassembled WGS sequence"/>
</dbReference>
<feature type="transmembrane region" description="Helical" evidence="1">
    <location>
        <begin position="233"/>
        <end position="249"/>
    </location>
</feature>
<keyword evidence="1" id="KW-0472">Membrane</keyword>
<reference evidence="2 3" key="1">
    <citation type="submission" date="2014-11" db="EMBL/GenBank/DDBJ databases">
        <authorList>
            <person name="Zhu J."/>
            <person name="Qi W."/>
            <person name="Song R."/>
        </authorList>
    </citation>
    <scope>NUCLEOTIDE SEQUENCE [LARGE SCALE GENOMIC DNA]</scope>
</reference>
<dbReference type="AlphaFoldDB" id="A0A0G4FUD6"/>
<keyword evidence="1" id="KW-1133">Transmembrane helix</keyword>
<evidence type="ECO:0000313" key="3">
    <source>
        <dbReference type="Proteomes" id="UP000041254"/>
    </source>
</evidence>
<feature type="transmembrane region" description="Helical" evidence="1">
    <location>
        <begin position="261"/>
        <end position="282"/>
    </location>
</feature>
<feature type="transmembrane region" description="Helical" evidence="1">
    <location>
        <begin position="54"/>
        <end position="71"/>
    </location>
</feature>
<sequence>MPAVMKSTDGLAVFAFLWASTQLLHVVKDLTPSAALHAAVAANGVTRVPFVDLHRIIPLCVALVNASLLVLPSRLPLLLASTALSLVYDFVLGPLSNHILTEMCFAASVVAVVVLGMTNKKRRKDMQRELAHVLGYQMASLYTVAALHKFNTDFLVARRSCANQVLAIVVKQYLPASLIHSSVVKFMLRHAHWGALIGETAISACFWFERSREIGMLMGLGFHIFLAVPPPPASFYPFSICMMCFYVLVRPRVFERAMERLGGGYVALAVGAAVAAIVYAFVPKGPYFEYPNYNLFPVGVTWVVTVSICQLAALIVAPSPIPSPPPSAKRAAKEPRSLSWVTRLSSGIVWFWGLSPYLGLRTYPALAMFSNLRSEGGRPNTLLPLARNVGMLGWSGAGQSYRVMETNLTSLRSFQVDLAEYYRPDIRRYLDEVGLEAALWICPPRWTAPSPTSPPFRPFDVPLVEIQRLIGAELRKPQPQPFFVTLRPLQKESGHDQPALNLTWDGGEWYLSFFVPQTVRWDGKQWAAAAPAPSHPPSLPDAFRIDVLRDRSWLRVIQEGLVRFRSFDEHDSPCRH</sequence>
<evidence type="ECO:0000256" key="1">
    <source>
        <dbReference type="SAM" id="Phobius"/>
    </source>
</evidence>
<gene>
    <name evidence="2" type="ORF">Vbra_5967</name>
</gene>